<evidence type="ECO:0000313" key="3">
    <source>
        <dbReference type="EMBL" id="KYZ76144.1"/>
    </source>
</evidence>
<comment type="caution">
    <text evidence="3">The sequence shown here is derived from an EMBL/GenBank/DDBJ whole genome shotgun (WGS) entry which is preliminary data.</text>
</comment>
<dbReference type="Proteomes" id="UP000076268">
    <property type="component" value="Unassembled WGS sequence"/>
</dbReference>
<dbReference type="SMART" id="SM00530">
    <property type="entry name" value="HTH_XRE"/>
    <property type="match status" value="1"/>
</dbReference>
<gene>
    <name evidence="3" type="ORF">AXX12_06795</name>
</gene>
<evidence type="ECO:0000256" key="1">
    <source>
        <dbReference type="ARBA" id="ARBA00023125"/>
    </source>
</evidence>
<dbReference type="InterPro" id="IPR001387">
    <property type="entry name" value="Cro/C1-type_HTH"/>
</dbReference>
<dbReference type="Pfam" id="PF01381">
    <property type="entry name" value="HTH_3"/>
    <property type="match status" value="1"/>
</dbReference>
<dbReference type="PANTHER" id="PTHR46558:SF11">
    <property type="entry name" value="HTH-TYPE TRANSCRIPTIONAL REGULATOR XRE"/>
    <property type="match status" value="1"/>
</dbReference>
<reference evidence="3 4" key="1">
    <citation type="submission" date="2016-02" db="EMBL/GenBank/DDBJ databases">
        <title>Anaerosporomusa subterraneum gen. nov., sp. nov., a spore-forming obligate anaerobe isolated from saprolite.</title>
        <authorList>
            <person name="Choi J.K."/>
            <person name="Shah M."/>
            <person name="Yee N."/>
        </authorList>
    </citation>
    <scope>NUCLEOTIDE SEQUENCE [LARGE SCALE GENOMIC DNA]</scope>
    <source>
        <strain evidence="3 4">RU4</strain>
    </source>
</reference>
<dbReference type="SUPFAM" id="SSF47413">
    <property type="entry name" value="lambda repressor-like DNA-binding domains"/>
    <property type="match status" value="1"/>
</dbReference>
<dbReference type="InterPro" id="IPR010982">
    <property type="entry name" value="Lambda_DNA-bd_dom_sf"/>
</dbReference>
<dbReference type="STRING" id="1794912.AXX12_06795"/>
<dbReference type="PANTHER" id="PTHR46558">
    <property type="entry name" value="TRACRIPTIONAL REGULATORY PROTEIN-RELATED-RELATED"/>
    <property type="match status" value="1"/>
</dbReference>
<dbReference type="CDD" id="cd00093">
    <property type="entry name" value="HTH_XRE"/>
    <property type="match status" value="1"/>
</dbReference>
<dbReference type="EMBL" id="LSGP01000017">
    <property type="protein sequence ID" value="KYZ76144.1"/>
    <property type="molecule type" value="Genomic_DNA"/>
</dbReference>
<dbReference type="Gene3D" id="1.10.260.40">
    <property type="entry name" value="lambda repressor-like DNA-binding domains"/>
    <property type="match status" value="1"/>
</dbReference>
<accession>A0A154BQ77</accession>
<dbReference type="AlphaFoldDB" id="A0A154BQ77"/>
<keyword evidence="4" id="KW-1185">Reference proteome</keyword>
<name>A0A154BQ77_ANASB</name>
<dbReference type="GO" id="GO:0003677">
    <property type="term" value="F:DNA binding"/>
    <property type="evidence" value="ECO:0007669"/>
    <property type="project" value="UniProtKB-KW"/>
</dbReference>
<evidence type="ECO:0000313" key="4">
    <source>
        <dbReference type="Proteomes" id="UP000076268"/>
    </source>
</evidence>
<protein>
    <recommendedName>
        <fullName evidence="2">HTH cro/C1-type domain-containing protein</fullName>
    </recommendedName>
</protein>
<proteinExistence type="predicted"/>
<feature type="domain" description="HTH cro/C1-type" evidence="2">
    <location>
        <begin position="10"/>
        <end position="64"/>
    </location>
</feature>
<keyword evidence="1" id="KW-0238">DNA-binding</keyword>
<organism evidence="3 4">
    <name type="scientific">Anaerosporomusa subterranea</name>
    <dbReference type="NCBI Taxonomy" id="1794912"/>
    <lineage>
        <taxon>Bacteria</taxon>
        <taxon>Bacillati</taxon>
        <taxon>Bacillota</taxon>
        <taxon>Negativicutes</taxon>
        <taxon>Acetonemataceae</taxon>
        <taxon>Anaerosporomusa</taxon>
    </lineage>
</organism>
<dbReference type="PROSITE" id="PS50943">
    <property type="entry name" value="HTH_CROC1"/>
    <property type="match status" value="1"/>
</dbReference>
<sequence length="74" mass="8380">MILPILAQRLEYLRKQRNLKLKEVGEAVGITASAVGSLEHGRRAISIETLIKMANFYEVSTDWLLGLSDNPKRR</sequence>
<dbReference type="RefSeq" id="WP_066241072.1">
    <property type="nucleotide sequence ID" value="NZ_LSGP01000017.1"/>
</dbReference>
<evidence type="ECO:0000259" key="2">
    <source>
        <dbReference type="PROSITE" id="PS50943"/>
    </source>
</evidence>